<dbReference type="PANTHER" id="PTHR47371:SF3">
    <property type="entry name" value="PHOSPHOGLYCEROL TRANSFERASE I"/>
    <property type="match status" value="1"/>
</dbReference>
<accession>A0A1I3J411</accession>
<protein>
    <submittedName>
        <fullName evidence="2">Phosphoglycerol transferase MdoB</fullName>
    </submittedName>
</protein>
<dbReference type="InterPro" id="IPR017850">
    <property type="entry name" value="Alkaline_phosphatase_core_sf"/>
</dbReference>
<feature type="transmembrane region" description="Helical" evidence="1">
    <location>
        <begin position="62"/>
        <end position="80"/>
    </location>
</feature>
<reference evidence="3" key="1">
    <citation type="submission" date="2016-10" db="EMBL/GenBank/DDBJ databases">
        <authorList>
            <person name="Varghese N."/>
            <person name="Submissions S."/>
        </authorList>
    </citation>
    <scope>NUCLEOTIDE SEQUENCE [LARGE SCALE GENOMIC DNA]</scope>
    <source>
        <strain evidence="3">DSM 21857</strain>
    </source>
</reference>
<dbReference type="Proteomes" id="UP000242763">
    <property type="component" value="Unassembled WGS sequence"/>
</dbReference>
<organism evidence="2 3">
    <name type="scientific">Aquamicrobium aerolatum DSM 21857</name>
    <dbReference type="NCBI Taxonomy" id="1121003"/>
    <lineage>
        <taxon>Bacteria</taxon>
        <taxon>Pseudomonadati</taxon>
        <taxon>Pseudomonadota</taxon>
        <taxon>Alphaproteobacteria</taxon>
        <taxon>Hyphomicrobiales</taxon>
        <taxon>Phyllobacteriaceae</taxon>
        <taxon>Aerobium</taxon>
    </lineage>
</organism>
<keyword evidence="1" id="KW-0812">Transmembrane</keyword>
<dbReference type="RefSeq" id="WP_091518807.1">
    <property type="nucleotide sequence ID" value="NZ_FORF01000003.1"/>
</dbReference>
<dbReference type="SUPFAM" id="SSF53649">
    <property type="entry name" value="Alkaline phosphatase-like"/>
    <property type="match status" value="1"/>
</dbReference>
<keyword evidence="2" id="KW-0808">Transferase</keyword>
<dbReference type="PANTHER" id="PTHR47371">
    <property type="entry name" value="LIPOTEICHOIC ACID SYNTHASE"/>
    <property type="match status" value="1"/>
</dbReference>
<gene>
    <name evidence="2" type="ORF">SAMN03080618_00771</name>
</gene>
<feature type="transmembrane region" description="Helical" evidence="1">
    <location>
        <begin position="12"/>
        <end position="30"/>
    </location>
</feature>
<feature type="transmembrane region" description="Helical" evidence="1">
    <location>
        <begin position="36"/>
        <end position="55"/>
    </location>
</feature>
<keyword evidence="3" id="KW-1185">Reference proteome</keyword>
<dbReference type="Gene3D" id="3.40.720.10">
    <property type="entry name" value="Alkaline Phosphatase, subunit A"/>
    <property type="match status" value="1"/>
</dbReference>
<name>A0A1I3J411_9HYPH</name>
<dbReference type="AlphaFoldDB" id="A0A1I3J411"/>
<keyword evidence="1" id="KW-1133">Transmembrane helix</keyword>
<keyword evidence="1" id="KW-0472">Membrane</keyword>
<dbReference type="InterPro" id="IPR050448">
    <property type="entry name" value="OpgB/LTA_synthase_biosynth"/>
</dbReference>
<feature type="transmembrane region" description="Helical" evidence="1">
    <location>
        <begin position="110"/>
        <end position="132"/>
    </location>
</feature>
<dbReference type="OrthoDB" id="8173797at2"/>
<dbReference type="STRING" id="1121003.SAMN03080618_00771"/>
<evidence type="ECO:0000313" key="2">
    <source>
        <dbReference type="EMBL" id="SFI54685.1"/>
    </source>
</evidence>
<proteinExistence type="predicted"/>
<feature type="transmembrane region" description="Helical" evidence="1">
    <location>
        <begin position="144"/>
        <end position="164"/>
    </location>
</feature>
<sequence>MLKTITSVLRLLAWPVTVGIVAIIALVALSRLENDLRSALFALCGIGLLAALLLVASRRIAFSVYSALALGLLVALPSMVKARMTGMSLHSFDLALLADPQMLRFFLTGFGAYAVPVLAIAACMIAAMTLIYRFEQPMKLKVKHAVLLVAAPLLMVPLALPGWASEGSYLFQGRHISALMVSLRELPELWADHPLTARVKRVAGVEPYDAAFQCDVQARKPDVVIVHAESQLPPEWMGAAPIAALRDTFKSQDGVVHRFGTETYGGGSWITVSSVMAGLSGADFGRMRQFIAKSLVGNVRASVPEILAQCGYDTTALLGMAYDQFSLGPLLTSLGIEEVHDPAEVGIASMSARDALYFDAALKRLQEKRAASARAQFLYVETMFTHSPYDETLEPEMVLDGEPFSADPVENEYLRRLVIARHDLDAFKEQIAKDSGPNGTIVLEYGDHRPMVELDSGTVQLADWRSDAYDTYFSFRDYGAATRPLVAPQRMDAAFLGYWLIEAGGIAKGGIIDDMAQLRERCGGRFHLCDDAGAADAVLSRRVESGLLTLRPLAGNSATN</sequence>
<dbReference type="EMBL" id="FORF01000003">
    <property type="protein sequence ID" value="SFI54685.1"/>
    <property type="molecule type" value="Genomic_DNA"/>
</dbReference>
<evidence type="ECO:0000313" key="3">
    <source>
        <dbReference type="Proteomes" id="UP000242763"/>
    </source>
</evidence>
<dbReference type="GO" id="GO:0016740">
    <property type="term" value="F:transferase activity"/>
    <property type="evidence" value="ECO:0007669"/>
    <property type="project" value="UniProtKB-KW"/>
</dbReference>
<evidence type="ECO:0000256" key="1">
    <source>
        <dbReference type="SAM" id="Phobius"/>
    </source>
</evidence>